<feature type="transmembrane region" description="Helical" evidence="1">
    <location>
        <begin position="198"/>
        <end position="217"/>
    </location>
</feature>
<evidence type="ECO:0000313" key="3">
    <source>
        <dbReference type="EMBL" id="OGG26573.1"/>
    </source>
</evidence>
<dbReference type="PANTHER" id="PTHR14969">
    <property type="entry name" value="SPHINGOSINE-1-PHOSPHATE PHOSPHOHYDROLASE"/>
    <property type="match status" value="1"/>
</dbReference>
<feature type="transmembrane region" description="Helical" evidence="1">
    <location>
        <begin position="173"/>
        <end position="192"/>
    </location>
</feature>
<dbReference type="GO" id="GO:0042392">
    <property type="term" value="F:sphingosine-1-phosphate phosphatase activity"/>
    <property type="evidence" value="ECO:0007669"/>
    <property type="project" value="TreeGrafter"/>
</dbReference>
<dbReference type="InterPro" id="IPR000326">
    <property type="entry name" value="PAP2/HPO"/>
</dbReference>
<keyword evidence="1" id="KW-0472">Membrane</keyword>
<dbReference type="Proteomes" id="UP000176609">
    <property type="component" value="Unassembled WGS sequence"/>
</dbReference>
<feature type="transmembrane region" description="Helical" evidence="1">
    <location>
        <begin position="62"/>
        <end position="84"/>
    </location>
</feature>
<accession>A0A1F6AQ13</accession>
<keyword evidence="1" id="KW-0812">Transmembrane</keyword>
<gene>
    <name evidence="3" type="ORF">A2960_03765</name>
</gene>
<evidence type="ECO:0000259" key="2">
    <source>
        <dbReference type="SMART" id="SM00014"/>
    </source>
</evidence>
<dbReference type="EMBL" id="MFJR01000008">
    <property type="protein sequence ID" value="OGG26573.1"/>
    <property type="molecule type" value="Genomic_DNA"/>
</dbReference>
<evidence type="ECO:0000256" key="1">
    <source>
        <dbReference type="SAM" id="Phobius"/>
    </source>
</evidence>
<name>A0A1F6AQ13_9BACT</name>
<dbReference type="PANTHER" id="PTHR14969:SF13">
    <property type="entry name" value="AT30094P"/>
    <property type="match status" value="1"/>
</dbReference>
<feature type="transmembrane region" description="Helical" evidence="1">
    <location>
        <begin position="91"/>
        <end position="113"/>
    </location>
</feature>
<dbReference type="SMART" id="SM00014">
    <property type="entry name" value="acidPPc"/>
    <property type="match status" value="1"/>
</dbReference>
<feature type="transmembrane region" description="Helical" evidence="1">
    <location>
        <begin position="16"/>
        <end position="34"/>
    </location>
</feature>
<evidence type="ECO:0000313" key="4">
    <source>
        <dbReference type="Proteomes" id="UP000176609"/>
    </source>
</evidence>
<sequence>MENNIEDMGQKNRFKYIFISLVCGLLFLILGIVVKQNYIRGFDLSSMVSLQSLISRKLDLPFSYLTLLGSTEVTILILAILFCWQLFKRRRVFWGLFLFIYIYIFEIAGKLYIYQPSPPNYFHRYNLGFHFPSSFFVHTDYSYPSGHMARTTFLIVLLVFFIWKNKNENKKPFFLILLFLYFIMTFISRIYLGEHWMSDVIGGSILGISIASLSIGLL</sequence>
<feature type="domain" description="Phosphatidic acid phosphatase type 2/haloperoxidase" evidence="2">
    <location>
        <begin position="94"/>
        <end position="215"/>
    </location>
</feature>
<reference evidence="3 4" key="1">
    <citation type="journal article" date="2016" name="Nat. Commun.">
        <title>Thousands of microbial genomes shed light on interconnected biogeochemical processes in an aquifer system.</title>
        <authorList>
            <person name="Anantharaman K."/>
            <person name="Brown C.T."/>
            <person name="Hug L.A."/>
            <person name="Sharon I."/>
            <person name="Castelle C.J."/>
            <person name="Probst A.J."/>
            <person name="Thomas B.C."/>
            <person name="Singh A."/>
            <person name="Wilkins M.J."/>
            <person name="Karaoz U."/>
            <person name="Brodie E.L."/>
            <person name="Williams K.H."/>
            <person name="Hubbard S.S."/>
            <person name="Banfield J.F."/>
        </authorList>
    </citation>
    <scope>NUCLEOTIDE SEQUENCE [LARGE SCALE GENOMIC DNA]</scope>
</reference>
<dbReference type="SUPFAM" id="SSF48317">
    <property type="entry name" value="Acid phosphatase/Vanadium-dependent haloperoxidase"/>
    <property type="match status" value="1"/>
</dbReference>
<dbReference type="Gene3D" id="1.20.144.10">
    <property type="entry name" value="Phosphatidic acid phosphatase type 2/haloperoxidase"/>
    <property type="match status" value="1"/>
</dbReference>
<feature type="transmembrane region" description="Helical" evidence="1">
    <location>
        <begin position="141"/>
        <end position="161"/>
    </location>
</feature>
<proteinExistence type="predicted"/>
<dbReference type="Pfam" id="PF01569">
    <property type="entry name" value="PAP2"/>
    <property type="match status" value="1"/>
</dbReference>
<keyword evidence="1" id="KW-1133">Transmembrane helix</keyword>
<dbReference type="AlphaFoldDB" id="A0A1F6AQ13"/>
<dbReference type="InterPro" id="IPR036938">
    <property type="entry name" value="PAP2/HPO_sf"/>
</dbReference>
<organism evidence="3 4">
    <name type="scientific">Candidatus Gottesmanbacteria bacterium RIFCSPLOWO2_01_FULL_39_12b</name>
    <dbReference type="NCBI Taxonomy" id="1798388"/>
    <lineage>
        <taxon>Bacteria</taxon>
        <taxon>Candidatus Gottesmaniibacteriota</taxon>
    </lineage>
</organism>
<comment type="caution">
    <text evidence="3">The sequence shown here is derived from an EMBL/GenBank/DDBJ whole genome shotgun (WGS) entry which is preliminary data.</text>
</comment>
<protein>
    <recommendedName>
        <fullName evidence="2">Phosphatidic acid phosphatase type 2/haloperoxidase domain-containing protein</fullName>
    </recommendedName>
</protein>